<dbReference type="OrthoDB" id="277888at2759"/>
<feature type="region of interest" description="Disordered" evidence="5">
    <location>
        <begin position="107"/>
        <end position="149"/>
    </location>
</feature>
<dbReference type="PANTHER" id="PTHR46203:SF1">
    <property type="entry name" value="MITOCHONDRIAL TRANSLATION RELEASE FACTOR IN RESCUE"/>
    <property type="match status" value="1"/>
</dbReference>
<protein>
    <recommendedName>
        <fullName evidence="6">Prokaryotic-type class I peptide chain release factors domain-containing protein</fullName>
    </recommendedName>
</protein>
<dbReference type="Proteomes" id="UP000029725">
    <property type="component" value="Unassembled WGS sequence"/>
</dbReference>
<dbReference type="InterPro" id="IPR045853">
    <property type="entry name" value="Pep_chain_release_fac_I_sf"/>
</dbReference>
<dbReference type="GeneID" id="25261101"/>
<dbReference type="GO" id="GO:0005739">
    <property type="term" value="C:mitochondrion"/>
    <property type="evidence" value="ECO:0007669"/>
    <property type="project" value="UniProtKB-SubCell"/>
</dbReference>
<name>A0A098VLR0_9MICR</name>
<dbReference type="InterPro" id="IPR052405">
    <property type="entry name" value="Mito_Transl_Release_Factor"/>
</dbReference>
<dbReference type="GO" id="GO:0003747">
    <property type="term" value="F:translation release factor activity"/>
    <property type="evidence" value="ECO:0007669"/>
    <property type="project" value="InterPro"/>
</dbReference>
<dbReference type="SUPFAM" id="SSF75620">
    <property type="entry name" value="Release factor"/>
    <property type="match status" value="1"/>
</dbReference>
<accession>A0A098VLR0</accession>
<evidence type="ECO:0000259" key="6">
    <source>
        <dbReference type="Pfam" id="PF00472"/>
    </source>
</evidence>
<reference evidence="7 8" key="1">
    <citation type="submission" date="2014-04" db="EMBL/GenBank/DDBJ databases">
        <title>A new species of microsporidia sheds light on the evolution of extreme parasitism.</title>
        <authorList>
            <person name="Haag K.L."/>
            <person name="James T.Y."/>
            <person name="Larsson R."/>
            <person name="Schaer T.M."/>
            <person name="Refardt D."/>
            <person name="Pombert J.-F."/>
            <person name="Ebert D."/>
        </authorList>
    </citation>
    <scope>NUCLEOTIDE SEQUENCE [LARGE SCALE GENOMIC DNA]</scope>
    <source>
        <strain evidence="7 8">UGP3</strain>
        <tissue evidence="7">Spores</tissue>
    </source>
</reference>
<evidence type="ECO:0000256" key="3">
    <source>
        <dbReference type="ARBA" id="ARBA00022946"/>
    </source>
</evidence>
<sequence>MFSISLLRSLSTSIKHRLNARLPVSFNETDISEKFIRGWGKGGQAVNKSSNAVYLKHHPTNTEIKCHMHRSLELNRKEARKILIRRLDNAINGENSLESIEGVKIKERKRQAAKKRRQKVKSRFEAEDLATGHREGAAITTDFDDNKGS</sequence>
<feature type="domain" description="Prokaryotic-type class I peptide chain release factors" evidence="6">
    <location>
        <begin position="24"/>
        <end position="121"/>
    </location>
</feature>
<dbReference type="RefSeq" id="XP_013236444.1">
    <property type="nucleotide sequence ID" value="XM_013380990.1"/>
</dbReference>
<dbReference type="InterPro" id="IPR000352">
    <property type="entry name" value="Pep_chain_release_fac_I"/>
</dbReference>
<dbReference type="EMBL" id="JMKJ01000606">
    <property type="protein sequence ID" value="KGG50008.1"/>
    <property type="molecule type" value="Genomic_DNA"/>
</dbReference>
<evidence type="ECO:0000256" key="4">
    <source>
        <dbReference type="ARBA" id="ARBA00023128"/>
    </source>
</evidence>
<dbReference type="AlphaFoldDB" id="A0A098VLR0"/>
<evidence type="ECO:0000256" key="1">
    <source>
        <dbReference type="ARBA" id="ARBA00004173"/>
    </source>
</evidence>
<evidence type="ECO:0000256" key="2">
    <source>
        <dbReference type="ARBA" id="ARBA00010835"/>
    </source>
</evidence>
<dbReference type="Gene3D" id="3.30.160.20">
    <property type="match status" value="1"/>
</dbReference>
<evidence type="ECO:0000313" key="8">
    <source>
        <dbReference type="Proteomes" id="UP000029725"/>
    </source>
</evidence>
<dbReference type="GO" id="GO:0032543">
    <property type="term" value="P:mitochondrial translation"/>
    <property type="evidence" value="ECO:0007669"/>
    <property type="project" value="UniProtKB-ARBA"/>
</dbReference>
<comment type="similarity">
    <text evidence="2">Belongs to the prokaryotic/mitochondrial release factor family.</text>
</comment>
<dbReference type="VEuPathDB" id="MicrosporidiaDB:DI09_94p20"/>
<keyword evidence="3" id="KW-0809">Transit peptide</keyword>
<keyword evidence="8" id="KW-1185">Reference proteome</keyword>
<evidence type="ECO:0000313" key="7">
    <source>
        <dbReference type="EMBL" id="KGG50008.1"/>
    </source>
</evidence>
<evidence type="ECO:0000256" key="5">
    <source>
        <dbReference type="SAM" id="MobiDB-lite"/>
    </source>
</evidence>
<dbReference type="HOGENOM" id="CLU_089470_1_3_1"/>
<feature type="compositionally biased region" description="Basic and acidic residues" evidence="5">
    <location>
        <begin position="122"/>
        <end position="136"/>
    </location>
</feature>
<feature type="compositionally biased region" description="Basic residues" evidence="5">
    <location>
        <begin position="107"/>
        <end position="121"/>
    </location>
</feature>
<keyword evidence="4" id="KW-0496">Mitochondrion</keyword>
<proteinExistence type="inferred from homology"/>
<organism evidence="7 8">
    <name type="scientific">Mitosporidium daphniae</name>
    <dbReference type="NCBI Taxonomy" id="1485682"/>
    <lineage>
        <taxon>Eukaryota</taxon>
        <taxon>Fungi</taxon>
        <taxon>Fungi incertae sedis</taxon>
        <taxon>Microsporidia</taxon>
        <taxon>Mitosporidium</taxon>
    </lineage>
</organism>
<dbReference type="PANTHER" id="PTHR46203">
    <property type="entry name" value="PROBABLE PEPTIDE CHAIN RELEASE FACTOR C12ORF65"/>
    <property type="match status" value="1"/>
</dbReference>
<comment type="caution">
    <text evidence="7">The sequence shown here is derived from an EMBL/GenBank/DDBJ whole genome shotgun (WGS) entry which is preliminary data.</text>
</comment>
<dbReference type="Pfam" id="PF00472">
    <property type="entry name" value="RF-1"/>
    <property type="match status" value="1"/>
</dbReference>
<comment type="subcellular location">
    <subcellularLocation>
        <location evidence="1">Mitochondrion</location>
    </subcellularLocation>
</comment>
<gene>
    <name evidence="7" type="ORF">DI09_94p20</name>
</gene>